<evidence type="ECO:0000259" key="2">
    <source>
        <dbReference type="Pfam" id="PF00370"/>
    </source>
</evidence>
<dbReference type="InterPro" id="IPR043129">
    <property type="entry name" value="ATPase_NBD"/>
</dbReference>
<dbReference type="Proteomes" id="UP000887574">
    <property type="component" value="Unplaced"/>
</dbReference>
<dbReference type="Gene3D" id="3.30.420.40">
    <property type="match status" value="1"/>
</dbReference>
<feature type="region of interest" description="Disordered" evidence="1">
    <location>
        <begin position="73"/>
        <end position="99"/>
    </location>
</feature>
<feature type="compositionally biased region" description="Basic and acidic residues" evidence="1">
    <location>
        <begin position="86"/>
        <end position="96"/>
    </location>
</feature>
<proteinExistence type="predicted"/>
<dbReference type="InterPro" id="IPR018484">
    <property type="entry name" value="FGGY_N"/>
</dbReference>
<sequence>MSCYYLGIDLGTTNVKVCLINEQKEIIRQLERASNSNIINPQQPKWHEQDVKKRLRTSLSQLRWMSCRRRQERRQETADQDVEVQSDDKRIHRERGGLQSSGKCVPKVLSQVKGVNVRRSIQAEMATGIKEKPASARVRIDNRVLSEYGRNKDFATIRSAACGNVRATQEGLARAKRKKFPNIRTYKELLAKENQAMHFTLRGMNARNRRRTLRREALALWGNCENIICDGTYKYAPDGSLQIYRIFGLVRGSHFNSSCHGSAQREKERSLQANVDKGFILFSCLFDSIFTFSKRSVGQTRTDMKMKYANFDAESGAYGSFSQIFSDVLVRICSFHAKQGAKRRASDRYEKNPEVQKSSDYCALQSRPGSSSGLM</sequence>
<protein>
    <submittedName>
        <fullName evidence="4">Carbohydrate kinase FGGY N-terminal domain-containing protein</fullName>
    </submittedName>
</protein>
<dbReference type="SUPFAM" id="SSF53067">
    <property type="entry name" value="Actin-like ATPase domain"/>
    <property type="match status" value="1"/>
</dbReference>
<accession>A0A915DHV5</accession>
<reference evidence="4" key="1">
    <citation type="submission" date="2022-11" db="UniProtKB">
        <authorList>
            <consortium name="WormBaseParasite"/>
        </authorList>
    </citation>
    <scope>IDENTIFICATION</scope>
</reference>
<dbReference type="GO" id="GO:0005975">
    <property type="term" value="P:carbohydrate metabolic process"/>
    <property type="evidence" value="ECO:0007669"/>
    <property type="project" value="InterPro"/>
</dbReference>
<name>A0A915DHV5_9BILA</name>
<keyword evidence="3" id="KW-1185">Reference proteome</keyword>
<dbReference type="Pfam" id="PF00370">
    <property type="entry name" value="FGGY_N"/>
    <property type="match status" value="1"/>
</dbReference>
<dbReference type="WBParaSite" id="jg20030">
    <property type="protein sequence ID" value="jg20030"/>
    <property type="gene ID" value="jg20030"/>
</dbReference>
<feature type="compositionally biased region" description="Basic and acidic residues" evidence="1">
    <location>
        <begin position="344"/>
        <end position="354"/>
    </location>
</feature>
<feature type="domain" description="Carbohydrate kinase FGGY N-terminal" evidence="2">
    <location>
        <begin position="4"/>
        <end position="57"/>
    </location>
</feature>
<feature type="region of interest" description="Disordered" evidence="1">
    <location>
        <begin position="344"/>
        <end position="375"/>
    </location>
</feature>
<organism evidence="3 4">
    <name type="scientific">Ditylenchus dipsaci</name>
    <dbReference type="NCBI Taxonomy" id="166011"/>
    <lineage>
        <taxon>Eukaryota</taxon>
        <taxon>Metazoa</taxon>
        <taxon>Ecdysozoa</taxon>
        <taxon>Nematoda</taxon>
        <taxon>Chromadorea</taxon>
        <taxon>Rhabditida</taxon>
        <taxon>Tylenchina</taxon>
        <taxon>Tylenchomorpha</taxon>
        <taxon>Sphaerularioidea</taxon>
        <taxon>Anguinidae</taxon>
        <taxon>Anguininae</taxon>
        <taxon>Ditylenchus</taxon>
    </lineage>
</organism>
<evidence type="ECO:0000313" key="4">
    <source>
        <dbReference type="WBParaSite" id="jg20030"/>
    </source>
</evidence>
<evidence type="ECO:0000256" key="1">
    <source>
        <dbReference type="SAM" id="MobiDB-lite"/>
    </source>
</evidence>
<dbReference type="GO" id="GO:0016301">
    <property type="term" value="F:kinase activity"/>
    <property type="evidence" value="ECO:0007669"/>
    <property type="project" value="InterPro"/>
</dbReference>
<dbReference type="AlphaFoldDB" id="A0A915DHV5"/>
<evidence type="ECO:0000313" key="3">
    <source>
        <dbReference type="Proteomes" id="UP000887574"/>
    </source>
</evidence>